<dbReference type="PANTHER" id="PTHR12300">
    <property type="entry name" value="HVA22-LIKE PROTEINS"/>
    <property type="match status" value="1"/>
</dbReference>
<feature type="transmembrane region" description="Helical" evidence="6">
    <location>
        <begin position="75"/>
        <end position="92"/>
    </location>
</feature>
<keyword evidence="5 6" id="KW-0472">Membrane</keyword>
<organism evidence="7 8">
    <name type="scientific">Truncatella angustata</name>
    <dbReference type="NCBI Taxonomy" id="152316"/>
    <lineage>
        <taxon>Eukaryota</taxon>
        <taxon>Fungi</taxon>
        <taxon>Dikarya</taxon>
        <taxon>Ascomycota</taxon>
        <taxon>Pezizomycotina</taxon>
        <taxon>Sordariomycetes</taxon>
        <taxon>Xylariomycetidae</taxon>
        <taxon>Amphisphaeriales</taxon>
        <taxon>Sporocadaceae</taxon>
        <taxon>Truncatella</taxon>
    </lineage>
</organism>
<gene>
    <name evidence="7" type="ORF">BKA67DRAFT_570433</name>
</gene>
<keyword evidence="4 6" id="KW-1133">Transmembrane helix</keyword>
<comment type="subcellular location">
    <subcellularLocation>
        <location evidence="1 6">Membrane</location>
        <topology evidence="1 6">Multi-pass membrane protein</topology>
    </subcellularLocation>
</comment>
<accession>A0A9P8UK40</accession>
<dbReference type="GO" id="GO:0016020">
    <property type="term" value="C:membrane"/>
    <property type="evidence" value="ECO:0007669"/>
    <property type="project" value="UniProtKB-SubCell"/>
</dbReference>
<comment type="caution">
    <text evidence="6">Lacks conserved residue(s) required for the propagation of feature annotation.</text>
</comment>
<evidence type="ECO:0000256" key="2">
    <source>
        <dbReference type="ARBA" id="ARBA00008573"/>
    </source>
</evidence>
<evidence type="ECO:0000313" key="8">
    <source>
        <dbReference type="Proteomes" id="UP000758603"/>
    </source>
</evidence>
<evidence type="ECO:0000256" key="4">
    <source>
        <dbReference type="ARBA" id="ARBA00022989"/>
    </source>
</evidence>
<evidence type="ECO:0000256" key="3">
    <source>
        <dbReference type="ARBA" id="ARBA00022692"/>
    </source>
</evidence>
<comment type="caution">
    <text evidence="7">The sequence shown here is derived from an EMBL/GenBank/DDBJ whole genome shotgun (WGS) entry which is preliminary data.</text>
</comment>
<comment type="similarity">
    <text evidence="2 6">Belongs to the DP1 family.</text>
</comment>
<dbReference type="EMBL" id="JAGPXC010000005">
    <property type="protein sequence ID" value="KAH6653587.1"/>
    <property type="molecule type" value="Genomic_DNA"/>
</dbReference>
<sequence length="156" mass="17959">MKSYASKSNGLSIYMMLNNILGILNSTLSLFYPLLATFKALKTSNTEELREWLMYWSILSTVMFIESLSHSVLELIPVYASTRLVFILYLLLPKARGHRRLFESFLRPLLDSQEKPIESMLRFADDGVQKVGSFCLQQAWNLLATQWRNKQADKSG</sequence>
<dbReference type="GeneID" id="70132054"/>
<dbReference type="AlphaFoldDB" id="A0A9P8UK40"/>
<dbReference type="InterPro" id="IPR004345">
    <property type="entry name" value="TB2_DP1_HVA22"/>
</dbReference>
<protein>
    <recommendedName>
        <fullName evidence="6">Protein YOP1</fullName>
    </recommendedName>
</protein>
<dbReference type="Proteomes" id="UP000758603">
    <property type="component" value="Unassembled WGS sequence"/>
</dbReference>
<dbReference type="PANTHER" id="PTHR12300:SF161">
    <property type="entry name" value="RECEPTOR EXPRESSION-ENHANCING PROTEIN"/>
    <property type="match status" value="1"/>
</dbReference>
<dbReference type="RefSeq" id="XP_045957864.1">
    <property type="nucleotide sequence ID" value="XM_046103162.1"/>
</dbReference>
<reference evidence="7" key="1">
    <citation type="journal article" date="2021" name="Nat. Commun.">
        <title>Genetic determinants of endophytism in the Arabidopsis root mycobiome.</title>
        <authorList>
            <person name="Mesny F."/>
            <person name="Miyauchi S."/>
            <person name="Thiergart T."/>
            <person name="Pickel B."/>
            <person name="Atanasova L."/>
            <person name="Karlsson M."/>
            <person name="Huettel B."/>
            <person name="Barry K.W."/>
            <person name="Haridas S."/>
            <person name="Chen C."/>
            <person name="Bauer D."/>
            <person name="Andreopoulos W."/>
            <person name="Pangilinan J."/>
            <person name="LaButti K."/>
            <person name="Riley R."/>
            <person name="Lipzen A."/>
            <person name="Clum A."/>
            <person name="Drula E."/>
            <person name="Henrissat B."/>
            <person name="Kohler A."/>
            <person name="Grigoriev I.V."/>
            <person name="Martin F.M."/>
            <person name="Hacquard S."/>
        </authorList>
    </citation>
    <scope>NUCLEOTIDE SEQUENCE</scope>
    <source>
        <strain evidence="7">MPI-SDFR-AT-0073</strain>
    </source>
</reference>
<evidence type="ECO:0000256" key="6">
    <source>
        <dbReference type="RuleBase" id="RU362006"/>
    </source>
</evidence>
<proteinExistence type="inferred from homology"/>
<keyword evidence="8" id="KW-1185">Reference proteome</keyword>
<feature type="transmembrane region" description="Helical" evidence="6">
    <location>
        <begin position="20"/>
        <end position="41"/>
    </location>
</feature>
<dbReference type="OrthoDB" id="434647at2759"/>
<keyword evidence="3 6" id="KW-0812">Transmembrane</keyword>
<evidence type="ECO:0000256" key="1">
    <source>
        <dbReference type="ARBA" id="ARBA00004141"/>
    </source>
</evidence>
<dbReference type="Pfam" id="PF03134">
    <property type="entry name" value="TB2_DP1_HVA22"/>
    <property type="match status" value="1"/>
</dbReference>
<evidence type="ECO:0000313" key="7">
    <source>
        <dbReference type="EMBL" id="KAH6653587.1"/>
    </source>
</evidence>
<name>A0A9P8UK40_9PEZI</name>
<evidence type="ECO:0000256" key="5">
    <source>
        <dbReference type="ARBA" id="ARBA00023136"/>
    </source>
</evidence>